<keyword evidence="9" id="KW-1185">Reference proteome</keyword>
<dbReference type="GO" id="GO:0006508">
    <property type="term" value="P:proteolysis"/>
    <property type="evidence" value="ECO:0007669"/>
    <property type="project" value="UniProtKB-KW"/>
</dbReference>
<feature type="compositionally biased region" description="Basic and acidic residues" evidence="6">
    <location>
        <begin position="143"/>
        <end position="152"/>
    </location>
</feature>
<dbReference type="AlphaFoldDB" id="A0A8C5S6P3"/>
<proteinExistence type="inferred from homology"/>
<dbReference type="Gene3D" id="2.40.10.10">
    <property type="entry name" value="Trypsin-like serine proteases"/>
    <property type="match status" value="2"/>
</dbReference>
<sequence>LWLLRDTKHPPLFPQAQKGDSSSHGEVPWQVTLKEGLRHFCGAVIIGERWLLSAAHCFNQMWVAVLGTPFLSGLDGQVEKIARIHKHPFYNGYMLDYDVALLELATPLRYTSTVRPICLPDRTHVFSEGRPCVITGWGSTKEGGTEVPEKPCPHGAQLNPRPRGPPTPHQTELRGYPGLGFFSSGWKCDRVAGVCVCCYPQAS</sequence>
<dbReference type="Ensembl" id="ENSLLTT00000013366.1">
    <property type="protein sequence ID" value="ENSLLTP00000012867.1"/>
    <property type="gene ID" value="ENSLLTG00000009844.1"/>
</dbReference>
<evidence type="ECO:0000256" key="3">
    <source>
        <dbReference type="ARBA" id="ARBA00022801"/>
    </source>
</evidence>
<evidence type="ECO:0000256" key="6">
    <source>
        <dbReference type="SAM" id="MobiDB-lite"/>
    </source>
</evidence>
<reference evidence="8" key="1">
    <citation type="submission" date="2025-08" db="UniProtKB">
        <authorList>
            <consortium name="Ensembl"/>
        </authorList>
    </citation>
    <scope>IDENTIFICATION</scope>
</reference>
<organism evidence="8 9">
    <name type="scientific">Laticauda laticaudata</name>
    <name type="common">Blue-ringed sea krait</name>
    <name type="synonym">Blue-lipped sea krait</name>
    <dbReference type="NCBI Taxonomy" id="8630"/>
    <lineage>
        <taxon>Eukaryota</taxon>
        <taxon>Metazoa</taxon>
        <taxon>Chordata</taxon>
        <taxon>Craniata</taxon>
        <taxon>Vertebrata</taxon>
        <taxon>Euteleostomi</taxon>
        <taxon>Lepidosauria</taxon>
        <taxon>Squamata</taxon>
        <taxon>Bifurcata</taxon>
        <taxon>Unidentata</taxon>
        <taxon>Episquamata</taxon>
        <taxon>Toxicofera</taxon>
        <taxon>Serpentes</taxon>
        <taxon>Colubroidea</taxon>
        <taxon>Elapidae</taxon>
        <taxon>Laticaudinae</taxon>
        <taxon>Laticauda</taxon>
    </lineage>
</organism>
<evidence type="ECO:0000256" key="4">
    <source>
        <dbReference type="ARBA" id="ARBA00022825"/>
    </source>
</evidence>
<comment type="similarity">
    <text evidence="1">Belongs to the peptidase S1 family. Snake venom subfamily.</text>
</comment>
<dbReference type="InterPro" id="IPR001314">
    <property type="entry name" value="Peptidase_S1A"/>
</dbReference>
<dbReference type="PROSITE" id="PS00134">
    <property type="entry name" value="TRYPSIN_HIS"/>
    <property type="match status" value="1"/>
</dbReference>
<evidence type="ECO:0000259" key="7">
    <source>
        <dbReference type="PROSITE" id="PS50240"/>
    </source>
</evidence>
<evidence type="ECO:0000313" key="8">
    <source>
        <dbReference type="Ensembl" id="ENSLLTP00000012867.1"/>
    </source>
</evidence>
<keyword evidence="5" id="KW-1015">Disulfide bond</keyword>
<reference evidence="8" key="2">
    <citation type="submission" date="2025-09" db="UniProtKB">
        <authorList>
            <consortium name="Ensembl"/>
        </authorList>
    </citation>
    <scope>IDENTIFICATION</scope>
</reference>
<evidence type="ECO:0000256" key="2">
    <source>
        <dbReference type="ARBA" id="ARBA00022670"/>
    </source>
</evidence>
<evidence type="ECO:0000313" key="9">
    <source>
        <dbReference type="Proteomes" id="UP000694406"/>
    </source>
</evidence>
<dbReference type="Pfam" id="PF00089">
    <property type="entry name" value="Trypsin"/>
    <property type="match status" value="1"/>
</dbReference>
<evidence type="ECO:0000256" key="5">
    <source>
        <dbReference type="ARBA" id="ARBA00023157"/>
    </source>
</evidence>
<dbReference type="CDD" id="cd00190">
    <property type="entry name" value="Tryp_SPc"/>
    <property type="match status" value="1"/>
</dbReference>
<dbReference type="FunFam" id="2.40.10.10:FF:000166">
    <property type="entry name" value="Trypsin"/>
    <property type="match status" value="1"/>
</dbReference>
<keyword evidence="2" id="KW-0645">Protease</keyword>
<dbReference type="GeneTree" id="ENSGT00940000159993"/>
<dbReference type="PROSITE" id="PS50240">
    <property type="entry name" value="TRYPSIN_DOM"/>
    <property type="match status" value="1"/>
</dbReference>
<dbReference type="InterPro" id="IPR043504">
    <property type="entry name" value="Peptidase_S1_PA_chymotrypsin"/>
</dbReference>
<dbReference type="SUPFAM" id="SSF50494">
    <property type="entry name" value="Trypsin-like serine proteases"/>
    <property type="match status" value="1"/>
</dbReference>
<dbReference type="PANTHER" id="PTHR24252">
    <property type="entry name" value="ACROSIN-RELATED"/>
    <property type="match status" value="1"/>
</dbReference>
<protein>
    <recommendedName>
        <fullName evidence="7">Peptidase S1 domain-containing protein</fullName>
    </recommendedName>
</protein>
<accession>A0A8C5S6P3</accession>
<feature type="region of interest" description="Disordered" evidence="6">
    <location>
        <begin position="140"/>
        <end position="170"/>
    </location>
</feature>
<dbReference type="GO" id="GO:0005576">
    <property type="term" value="C:extracellular region"/>
    <property type="evidence" value="ECO:0007669"/>
    <property type="project" value="UniProtKB-ARBA"/>
</dbReference>
<dbReference type="PRINTS" id="PR00722">
    <property type="entry name" value="CHYMOTRYPSIN"/>
</dbReference>
<dbReference type="InterPro" id="IPR001254">
    <property type="entry name" value="Trypsin_dom"/>
</dbReference>
<dbReference type="InterPro" id="IPR009003">
    <property type="entry name" value="Peptidase_S1_PA"/>
</dbReference>
<dbReference type="SMART" id="SM00020">
    <property type="entry name" value="Tryp_SPc"/>
    <property type="match status" value="1"/>
</dbReference>
<dbReference type="Proteomes" id="UP000694406">
    <property type="component" value="Unplaced"/>
</dbReference>
<dbReference type="GO" id="GO:0004252">
    <property type="term" value="F:serine-type endopeptidase activity"/>
    <property type="evidence" value="ECO:0007669"/>
    <property type="project" value="InterPro"/>
</dbReference>
<feature type="region of interest" description="Disordered" evidence="6">
    <location>
        <begin position="1"/>
        <end position="25"/>
    </location>
</feature>
<feature type="domain" description="Peptidase S1" evidence="7">
    <location>
        <begin position="16"/>
        <end position="145"/>
    </location>
</feature>
<name>A0A8C5S6P3_LATLA</name>
<evidence type="ECO:0000256" key="1">
    <source>
        <dbReference type="ARBA" id="ARBA00009228"/>
    </source>
</evidence>
<keyword evidence="4" id="KW-0720">Serine protease</keyword>
<keyword evidence="3" id="KW-0378">Hydrolase</keyword>
<dbReference type="InterPro" id="IPR018114">
    <property type="entry name" value="TRYPSIN_HIS"/>
</dbReference>
<dbReference type="PANTHER" id="PTHR24252:SF26">
    <property type="entry name" value="TRANSMEMBRANE SERINE PROTEASE 9"/>
    <property type="match status" value="1"/>
</dbReference>